<comment type="caution">
    <text evidence="1">The sequence shown here is derived from an EMBL/GenBank/DDBJ whole genome shotgun (WGS) entry which is preliminary data.</text>
</comment>
<proteinExistence type="predicted"/>
<protein>
    <recommendedName>
        <fullName evidence="3">Single-stranded DNA-binding protein</fullName>
    </recommendedName>
</protein>
<evidence type="ECO:0000313" key="2">
    <source>
        <dbReference type="Proteomes" id="UP000295195"/>
    </source>
</evidence>
<evidence type="ECO:0000313" key="1">
    <source>
        <dbReference type="EMBL" id="TDN27436.1"/>
    </source>
</evidence>
<evidence type="ECO:0008006" key="3">
    <source>
        <dbReference type="Google" id="ProtNLM"/>
    </source>
</evidence>
<reference evidence="1 2" key="1">
    <citation type="submission" date="2017-06" db="EMBL/GenBank/DDBJ databases">
        <authorList>
            <person name="Swanenburg J."/>
            <person name="Kort R."/>
        </authorList>
    </citation>
    <scope>NUCLEOTIDE SEQUENCE [LARGE SCALE GENOMIC DNA]</scope>
    <source>
        <strain evidence="1 2">RL05</strain>
    </source>
</reference>
<dbReference type="AlphaFoldDB" id="A0A4R6CPP3"/>
<name>A0A4R6CPP3_9LACO</name>
<organism evidence="1 2">
    <name type="scientific">Lactobacillus crispatus</name>
    <dbReference type="NCBI Taxonomy" id="47770"/>
    <lineage>
        <taxon>Bacteria</taxon>
        <taxon>Bacillati</taxon>
        <taxon>Bacillota</taxon>
        <taxon>Bacilli</taxon>
        <taxon>Lactobacillales</taxon>
        <taxon>Lactobacillaceae</taxon>
        <taxon>Lactobacillus</taxon>
    </lineage>
</organism>
<dbReference type="Proteomes" id="UP000295195">
    <property type="component" value="Unassembled WGS sequence"/>
</dbReference>
<gene>
    <name evidence="1" type="ORF">CEE75_14050</name>
</gene>
<accession>A0A4R6CPP3</accession>
<dbReference type="EMBL" id="NKLP01000385">
    <property type="protein sequence ID" value="TDN27436.1"/>
    <property type="molecule type" value="Genomic_DNA"/>
</dbReference>
<dbReference type="RefSeq" id="WP_005729976.1">
    <property type="nucleotide sequence ID" value="NZ_JABERQ010000022.1"/>
</dbReference>
<sequence>MVLQVSGTGLIKKIGKLHLKENRCYLQVIVKYVIKLPDQTAEIRLILSQSINLQQKLSNLKLNDLIYFKGQMSQDSTSLFIFCRAFKIGKLQRINNLKNYENPDVIDNDLLRLSLFKALKKLQGTSQ</sequence>